<evidence type="ECO:0000313" key="4">
    <source>
        <dbReference type="Proteomes" id="UP000003477"/>
    </source>
</evidence>
<comment type="caution">
    <text evidence="3">The sequence shown here is derived from an EMBL/GenBank/DDBJ whole genome shotgun (WGS) entry which is preliminary data.</text>
</comment>
<dbReference type="SUPFAM" id="SSF141072">
    <property type="entry name" value="CalX-like"/>
    <property type="match status" value="1"/>
</dbReference>
<dbReference type="PATRIC" id="fig|423471.3.peg.5342"/>
<name>G5JE78_CROWT</name>
<evidence type="ECO:0000259" key="1">
    <source>
        <dbReference type="Pfam" id="PF03009"/>
    </source>
</evidence>
<dbReference type="GO" id="GO:0008889">
    <property type="term" value="F:glycerophosphodiester phosphodiesterase activity"/>
    <property type="evidence" value="ECO:0007669"/>
    <property type="project" value="UniProtKB-EC"/>
</dbReference>
<dbReference type="Proteomes" id="UP000003477">
    <property type="component" value="Unassembled WGS sequence"/>
</dbReference>
<accession>G5JE78</accession>
<feature type="domain" description="Phytase-like" evidence="2">
    <location>
        <begin position="106"/>
        <end position="281"/>
    </location>
</feature>
<keyword evidence="3" id="KW-0378">Hydrolase</keyword>
<evidence type="ECO:0000259" key="2">
    <source>
        <dbReference type="Pfam" id="PF13449"/>
    </source>
</evidence>
<dbReference type="PANTHER" id="PTHR37957">
    <property type="entry name" value="BLR7070 PROTEIN"/>
    <property type="match status" value="1"/>
</dbReference>
<feature type="domain" description="GP-PDE" evidence="1">
    <location>
        <begin position="37"/>
        <end position="95"/>
    </location>
</feature>
<proteinExistence type="predicted"/>
<dbReference type="GO" id="GO:0006629">
    <property type="term" value="P:lipid metabolic process"/>
    <property type="evidence" value="ECO:0007669"/>
    <property type="project" value="InterPro"/>
</dbReference>
<dbReference type="SUPFAM" id="SSF51120">
    <property type="entry name" value="beta-Roll"/>
    <property type="match status" value="1"/>
</dbReference>
<dbReference type="InterPro" id="IPR038081">
    <property type="entry name" value="CalX-like_sf"/>
</dbReference>
<dbReference type="InterPro" id="IPR030395">
    <property type="entry name" value="GP_PDE_dom"/>
</dbReference>
<sequence>MGPWKNSFLLRESLDEPVDGDGDGNAEIRSQLTGEVRPYVEWAHDAGMQIHPYTHRNEERYLTLNPDGTPQTPESELEQLFGLGVDGIFTDFPETGAILRDQLADTEVRSPDNPTLDDPEKANLRRSRGYEGLGYSPDLTTLYPLLEGSVVGDPDNAVRIYEFDPASASFGDEIVGFYGLEDPSHAIGDMTPVNDDEFIVIERDGRQGEEAAFKKLYLVDLSEVDAEGFVEKTELADLLNIADPDDLNNDGETVFSFPFVTIEDVLVLDEQTILVANDNNYPFSIGRGPDIDNNEIIQIELDQPLNVDPDVGMIVEVGLTVDKTTVSEDADTYTLTFTLDEAAPEGGLRVVWSEVDSDSAFGDIEFPPTLTNASNLEQLTPQGEELARSAITIDEGATSATATFITVADETTEGDESTVYTLMDEIGYAPTDDDSVTVTIEDTSVTATEPPAFGLPVFGSLDGETIEAGSNELVFGGAGNDVIDSSAGGGGNRLYGQSGDDDFILGSGDRALGGDGNDRFFFPEAGGNNTITGGEGTDQFWIVTAEIPDTANIVTDFDQVEGDVLGIAGLGIGFDALDLSNDGDDAIVAFGGNDLARLSGVDSNSLTAADFAFA</sequence>
<dbReference type="EMBL" id="AESD01000940">
    <property type="protein sequence ID" value="EHJ09508.1"/>
    <property type="molecule type" value="Genomic_DNA"/>
</dbReference>
<dbReference type="Pfam" id="PF03009">
    <property type="entry name" value="GDPD"/>
    <property type="match status" value="1"/>
</dbReference>
<dbReference type="Gene3D" id="3.20.20.190">
    <property type="entry name" value="Phosphatidylinositol (PI) phosphodiesterase"/>
    <property type="match status" value="1"/>
</dbReference>
<dbReference type="SUPFAM" id="SSF51695">
    <property type="entry name" value="PLC-like phosphodiesterases"/>
    <property type="match status" value="1"/>
</dbReference>
<dbReference type="AlphaFoldDB" id="G5JE78"/>
<dbReference type="EC" id="3.1.4.46" evidence="3"/>
<dbReference type="InterPro" id="IPR011049">
    <property type="entry name" value="Serralysin-like_metalloprot_C"/>
</dbReference>
<dbReference type="PANTHER" id="PTHR37957:SF1">
    <property type="entry name" value="PHYTASE-LIKE DOMAIN-CONTAINING PROTEIN"/>
    <property type="match status" value="1"/>
</dbReference>
<dbReference type="Pfam" id="PF13449">
    <property type="entry name" value="Phytase-like"/>
    <property type="match status" value="1"/>
</dbReference>
<dbReference type="InterPro" id="IPR017946">
    <property type="entry name" value="PLC-like_Pdiesterase_TIM-brl"/>
</dbReference>
<gene>
    <name evidence="3" type="ORF">CWATWH0003_B065</name>
</gene>
<protein>
    <submittedName>
        <fullName evidence="3">Glycerophosphoryl diester phosphodiesterase</fullName>
        <ecNumber evidence="3">3.1.4.46</ecNumber>
    </submittedName>
</protein>
<dbReference type="PRINTS" id="PR00313">
    <property type="entry name" value="CABNDNGRPT"/>
</dbReference>
<dbReference type="InterPro" id="IPR027372">
    <property type="entry name" value="Phytase-like_dom"/>
</dbReference>
<dbReference type="Gene3D" id="2.150.10.10">
    <property type="entry name" value="Serralysin-like metalloprotease, C-terminal"/>
    <property type="match status" value="1"/>
</dbReference>
<organism evidence="3 4">
    <name type="scientific">Crocosphaera watsonii WH 0003</name>
    <dbReference type="NCBI Taxonomy" id="423471"/>
    <lineage>
        <taxon>Bacteria</taxon>
        <taxon>Bacillati</taxon>
        <taxon>Cyanobacteriota</taxon>
        <taxon>Cyanophyceae</taxon>
        <taxon>Oscillatoriophycideae</taxon>
        <taxon>Chroococcales</taxon>
        <taxon>Aphanothecaceae</taxon>
        <taxon>Crocosphaera</taxon>
    </lineage>
</organism>
<evidence type="ECO:0000313" key="3">
    <source>
        <dbReference type="EMBL" id="EHJ09508.1"/>
    </source>
</evidence>
<reference evidence="3 4" key="1">
    <citation type="journal article" date="2011" name="Front. Microbiol.">
        <title>Two Strains of Crocosphaera watsonii with Highly Conserved Genomes are Distinguished by Strain-Specific Features.</title>
        <authorList>
            <person name="Bench S.R."/>
            <person name="Ilikchyan I.N."/>
            <person name="Tripp H.J."/>
            <person name="Zehr J.P."/>
        </authorList>
    </citation>
    <scope>NUCLEOTIDE SEQUENCE [LARGE SCALE GENOMIC DNA]</scope>
    <source>
        <strain evidence="3 4">WH 0003</strain>
    </source>
</reference>